<comment type="catalytic activity">
    <reaction evidence="12">
        <text>(3R)-1,4-thiomorpholine-3-carboxylate + NADP(+) = 3,4-dehydrothiomorpholine-3-carboxylate + NADPH + 2 H(+)</text>
        <dbReference type="Rhea" id="RHEA:12500"/>
        <dbReference type="ChEBI" id="CHEBI:15378"/>
        <dbReference type="ChEBI" id="CHEBI:57783"/>
        <dbReference type="ChEBI" id="CHEBI:58349"/>
        <dbReference type="ChEBI" id="CHEBI:58517"/>
        <dbReference type="ChEBI" id="CHEBI:176873"/>
        <dbReference type="EC" id="1.5.1.25"/>
    </reaction>
    <physiologicalReaction direction="right-to-left" evidence="12">
        <dbReference type="Rhea" id="RHEA:12502"/>
    </physiologicalReaction>
</comment>
<comment type="catalytic activity">
    <reaction evidence="5">
        <text>L-pipecolate + NAD(+) = Delta(1)-piperideine-2-carboxylate + NADH + H(+)</text>
        <dbReference type="Rhea" id="RHEA:30807"/>
        <dbReference type="ChEBI" id="CHEBI:15378"/>
        <dbReference type="ChEBI" id="CHEBI:57540"/>
        <dbReference type="ChEBI" id="CHEBI:57945"/>
        <dbReference type="ChEBI" id="CHEBI:61185"/>
        <dbReference type="ChEBI" id="CHEBI:77631"/>
        <dbReference type="EC" id="1.5.1.1"/>
    </reaction>
    <physiologicalReaction direction="right-to-left" evidence="5">
        <dbReference type="Rhea" id="RHEA:30809"/>
    </physiologicalReaction>
</comment>
<comment type="catalytic activity">
    <reaction evidence="8">
        <text>(3R)-1,4-thiomorpholine-3-carboxylate + NAD(+) = 3,4-dehydrothiomorpholine-3-carboxylate + NADH + 2 H(+)</text>
        <dbReference type="Rhea" id="RHEA:12504"/>
        <dbReference type="ChEBI" id="CHEBI:15378"/>
        <dbReference type="ChEBI" id="CHEBI:57540"/>
        <dbReference type="ChEBI" id="CHEBI:57945"/>
        <dbReference type="ChEBI" id="CHEBI:58517"/>
        <dbReference type="ChEBI" id="CHEBI:176873"/>
        <dbReference type="EC" id="1.5.1.25"/>
    </reaction>
    <physiologicalReaction direction="right-to-left" evidence="8">
        <dbReference type="Rhea" id="RHEA:12506"/>
    </physiologicalReaction>
</comment>
<evidence type="ECO:0000256" key="3">
    <source>
        <dbReference type="ARBA" id="ARBA00015173"/>
    </source>
</evidence>
<evidence type="ECO:0000256" key="7">
    <source>
        <dbReference type="ARBA" id="ARBA00093203"/>
    </source>
</evidence>
<evidence type="ECO:0000256" key="11">
    <source>
        <dbReference type="ARBA" id="ARBA00093250"/>
    </source>
</evidence>
<comment type="catalytic activity">
    <reaction evidence="11">
        <text>(S)-cystathionine ketimine + NADH + 2 H(+) = (3R,5S)-2,3,5,6,7-pentahydro-1,4-thiazepine-3,5-dicarboxylate + NAD(+)</text>
        <dbReference type="Rhea" id="RHEA:68032"/>
        <dbReference type="ChEBI" id="CHEBI:15378"/>
        <dbReference type="ChEBI" id="CHEBI:57540"/>
        <dbReference type="ChEBI" id="CHEBI:57945"/>
        <dbReference type="ChEBI" id="CHEBI:176808"/>
        <dbReference type="ChEBI" id="CHEBI:176810"/>
    </reaction>
    <physiologicalReaction direction="left-to-right" evidence="11">
        <dbReference type="Rhea" id="RHEA:68033"/>
    </physiologicalReaction>
</comment>
<name>B1GT63_SUBDO</name>
<reference evidence="18" key="2">
    <citation type="journal article" date="2008" name="Mar. Biol.">
        <title>Cloning and expression of a tauropine dehydrogenase from the marine sponge Suberites domuncula.</title>
        <authorList>
            <person name="Plese B."/>
            <person name="Grebenjuk V.A."/>
            <person name="Schroder H.C."/>
            <person name="Breter H.J."/>
            <person name="Muller I.M."/>
            <person name="Muller W.E.G."/>
        </authorList>
    </citation>
    <scope>NUCLEOTIDE SEQUENCE</scope>
</reference>
<dbReference type="PANTHER" id="PTHR13812:SF19">
    <property type="entry name" value="KETIMINE REDUCTASE MU-CRYSTALLIN"/>
    <property type="match status" value="1"/>
</dbReference>
<gene>
    <name evidence="18" type="primary">tdh</name>
</gene>
<reference evidence="18" key="1">
    <citation type="submission" date="2007-05" db="EMBL/GenBank/DDBJ databases">
        <authorList>
            <person name="Mueller W.E.G."/>
        </authorList>
    </citation>
    <scope>NUCLEOTIDE SEQUENCE</scope>
</reference>
<dbReference type="Pfam" id="PF02423">
    <property type="entry name" value="OCD_Mu_crystall"/>
    <property type="match status" value="1"/>
</dbReference>
<dbReference type="InterPro" id="IPR036291">
    <property type="entry name" value="NAD(P)-bd_dom_sf"/>
</dbReference>
<evidence type="ECO:0000256" key="17">
    <source>
        <dbReference type="ARBA" id="ARBA00093650"/>
    </source>
</evidence>
<evidence type="ECO:0000256" key="4">
    <source>
        <dbReference type="ARBA" id="ARBA00033420"/>
    </source>
</evidence>
<comment type="catalytic activity">
    <reaction evidence="10">
        <text>(R)-lanthionine ketimine + NADPH + 2 H(+) = (3R,5R)-1,4-thiomorpholine-3,5-dicarboxylate + NADP(+)</text>
        <dbReference type="Rhea" id="RHEA:68040"/>
        <dbReference type="ChEBI" id="CHEBI:15378"/>
        <dbReference type="ChEBI" id="CHEBI:57783"/>
        <dbReference type="ChEBI" id="CHEBI:58349"/>
        <dbReference type="ChEBI" id="CHEBI:176891"/>
        <dbReference type="ChEBI" id="CHEBI:176892"/>
    </reaction>
    <physiologicalReaction direction="left-to-right" evidence="10">
        <dbReference type="Rhea" id="RHEA:68041"/>
    </physiologicalReaction>
</comment>
<comment type="catalytic activity">
    <reaction evidence="7">
        <text>L-proline + NADP(+) = 1-pyrroline-2-carboxylate + NADPH + H(+)</text>
        <dbReference type="Rhea" id="RHEA:20317"/>
        <dbReference type="ChEBI" id="CHEBI:15378"/>
        <dbReference type="ChEBI" id="CHEBI:39785"/>
        <dbReference type="ChEBI" id="CHEBI:57783"/>
        <dbReference type="ChEBI" id="CHEBI:58349"/>
        <dbReference type="ChEBI" id="CHEBI:60039"/>
        <dbReference type="EC" id="1.5.1.1"/>
    </reaction>
    <physiologicalReaction direction="right-to-left" evidence="7">
        <dbReference type="Rhea" id="RHEA:20319"/>
    </physiologicalReaction>
</comment>
<dbReference type="GO" id="GO:0005737">
    <property type="term" value="C:cytoplasm"/>
    <property type="evidence" value="ECO:0007669"/>
    <property type="project" value="TreeGrafter"/>
</dbReference>
<evidence type="ECO:0000313" key="18">
    <source>
        <dbReference type="EMBL" id="CAN84629.1"/>
    </source>
</evidence>
<dbReference type="InterPro" id="IPR003462">
    <property type="entry name" value="ODC_Mu_crystall"/>
</dbReference>
<evidence type="ECO:0000256" key="9">
    <source>
        <dbReference type="ARBA" id="ARBA00093227"/>
    </source>
</evidence>
<organism evidence="18">
    <name type="scientific">Suberites domuncula</name>
    <name type="common">Sponge</name>
    <dbReference type="NCBI Taxonomy" id="55567"/>
    <lineage>
        <taxon>Eukaryota</taxon>
        <taxon>Metazoa</taxon>
        <taxon>Porifera</taxon>
        <taxon>Demospongiae</taxon>
        <taxon>Heteroscleromorpha</taxon>
        <taxon>Suberitida</taxon>
        <taxon>Suberitidae</taxon>
        <taxon>Suberites</taxon>
    </lineage>
</organism>
<dbReference type="GO" id="GO:0047127">
    <property type="term" value="F:thiomorpholine-carboxylate dehydrogenase activity"/>
    <property type="evidence" value="ECO:0007669"/>
    <property type="project" value="UniProtKB-EC"/>
</dbReference>
<protein>
    <recommendedName>
        <fullName evidence="3">Ketimine reductase mu-crystallin</fullName>
        <ecNumber evidence="16">1.5.1.1</ecNumber>
        <ecNumber evidence="2">1.5.1.25</ecNumber>
    </recommendedName>
    <alternativeName>
        <fullName evidence="17">1-piperideine-2-carboxylate/1-pyrroline-2-carboxylate reductase</fullName>
    </alternativeName>
    <alternativeName>
        <fullName evidence="4">NADP-regulated thyroid-hormone-binding protein</fullName>
    </alternativeName>
</protein>
<evidence type="ECO:0000256" key="8">
    <source>
        <dbReference type="ARBA" id="ARBA00093226"/>
    </source>
</evidence>
<dbReference type="GO" id="GO:0050241">
    <property type="term" value="F:pyrroline-2-carboxylate reductase activity"/>
    <property type="evidence" value="ECO:0007669"/>
    <property type="project" value="UniProtKB-EC"/>
</dbReference>
<dbReference type="EC" id="1.5.1.1" evidence="16"/>
<evidence type="ECO:0000256" key="5">
    <source>
        <dbReference type="ARBA" id="ARBA00093190"/>
    </source>
</evidence>
<evidence type="ECO:0000256" key="14">
    <source>
        <dbReference type="ARBA" id="ARBA00093273"/>
    </source>
</evidence>
<evidence type="ECO:0000256" key="10">
    <source>
        <dbReference type="ARBA" id="ARBA00093248"/>
    </source>
</evidence>
<accession>B1GT63</accession>
<comment type="subunit">
    <text evidence="15">Homodimer. Binds the thyroid hormone triiodothyronine (T3); T3 binding inhibits enzymatic activity.</text>
</comment>
<evidence type="ECO:0000256" key="13">
    <source>
        <dbReference type="ARBA" id="ARBA00093264"/>
    </source>
</evidence>
<proteinExistence type="evidence at transcript level"/>
<dbReference type="SUPFAM" id="SSF51735">
    <property type="entry name" value="NAD(P)-binding Rossmann-fold domains"/>
    <property type="match status" value="1"/>
</dbReference>
<comment type="catalytic activity">
    <reaction evidence="6">
        <text>Delta(2)-thiazoline-2-carboxylate + NADPH + 2 H(+) = L-thiazolidine-2-carboxylate + NADP(+)</text>
        <dbReference type="Rhea" id="RHEA:68072"/>
        <dbReference type="ChEBI" id="CHEBI:15378"/>
        <dbReference type="ChEBI" id="CHEBI:57783"/>
        <dbReference type="ChEBI" id="CHEBI:58349"/>
        <dbReference type="ChEBI" id="CHEBI:176895"/>
        <dbReference type="ChEBI" id="CHEBI:176896"/>
    </reaction>
    <physiologicalReaction direction="left-to-right" evidence="6">
        <dbReference type="Rhea" id="RHEA:68073"/>
    </physiologicalReaction>
</comment>
<comment type="similarity">
    <text evidence="1">Belongs to the ornithine cyclodeaminase/mu-crystallin family.</text>
</comment>
<evidence type="ECO:0000256" key="12">
    <source>
        <dbReference type="ARBA" id="ARBA00093263"/>
    </source>
</evidence>
<dbReference type="InterPro" id="IPR023401">
    <property type="entry name" value="ODC_N"/>
</dbReference>
<dbReference type="AlphaFoldDB" id="B1GT63"/>
<dbReference type="EMBL" id="AM712889">
    <property type="protein sequence ID" value="CAN84630.1"/>
    <property type="molecule type" value="Genomic_DNA"/>
</dbReference>
<comment type="catalytic activity">
    <reaction evidence="13">
        <text>L-proline + NAD(+) = 1-pyrroline-2-carboxylate + NADH + H(+)</text>
        <dbReference type="Rhea" id="RHEA:20321"/>
        <dbReference type="ChEBI" id="CHEBI:15378"/>
        <dbReference type="ChEBI" id="CHEBI:39785"/>
        <dbReference type="ChEBI" id="CHEBI:57540"/>
        <dbReference type="ChEBI" id="CHEBI:57945"/>
        <dbReference type="ChEBI" id="CHEBI:60039"/>
        <dbReference type="EC" id="1.5.1.1"/>
    </reaction>
    <physiologicalReaction direction="right-to-left" evidence="13">
        <dbReference type="Rhea" id="RHEA:20323"/>
    </physiologicalReaction>
</comment>
<dbReference type="PIRSF" id="PIRSF001439">
    <property type="entry name" value="CryM"/>
    <property type="match status" value="1"/>
</dbReference>
<dbReference type="BRENDA" id="1.5.1.22">
    <property type="organism ID" value="7896"/>
</dbReference>
<evidence type="ECO:0000256" key="6">
    <source>
        <dbReference type="ARBA" id="ARBA00093197"/>
    </source>
</evidence>
<dbReference type="Gene3D" id="3.40.50.720">
    <property type="entry name" value="NAD(P)-binding Rossmann-like Domain"/>
    <property type="match status" value="1"/>
</dbReference>
<comment type="catalytic activity">
    <reaction evidence="14">
        <text>L-pipecolate + NADP(+) = Delta(1)-piperideine-2-carboxylate + NADPH + H(+)</text>
        <dbReference type="Rhea" id="RHEA:12524"/>
        <dbReference type="ChEBI" id="CHEBI:15378"/>
        <dbReference type="ChEBI" id="CHEBI:57783"/>
        <dbReference type="ChEBI" id="CHEBI:58349"/>
        <dbReference type="ChEBI" id="CHEBI:61185"/>
        <dbReference type="ChEBI" id="CHEBI:77631"/>
        <dbReference type="EC" id="1.5.1.1"/>
    </reaction>
    <physiologicalReaction direction="right-to-left" evidence="14">
        <dbReference type="Rhea" id="RHEA:12526"/>
    </physiologicalReaction>
</comment>
<comment type="catalytic activity">
    <reaction evidence="9">
        <text>(S)-cystathionine ketimine + NADPH + 2 H(+) = (3R,5S)-2,3,5,6,7-pentahydro-1,4-thiazepine-3,5-dicarboxylate + NADP(+)</text>
        <dbReference type="Rhea" id="RHEA:68036"/>
        <dbReference type="ChEBI" id="CHEBI:15378"/>
        <dbReference type="ChEBI" id="CHEBI:57783"/>
        <dbReference type="ChEBI" id="CHEBI:58349"/>
        <dbReference type="ChEBI" id="CHEBI:176808"/>
        <dbReference type="ChEBI" id="CHEBI:176810"/>
    </reaction>
    <physiologicalReaction direction="left-to-right" evidence="9">
        <dbReference type="Rhea" id="RHEA:68037"/>
    </physiologicalReaction>
</comment>
<dbReference type="PANTHER" id="PTHR13812">
    <property type="entry name" value="KETIMINE REDUCTASE MU-CRYSTALLIN"/>
    <property type="match status" value="1"/>
</dbReference>
<dbReference type="EMBL" id="AM712888">
    <property type="protein sequence ID" value="CAN84629.1"/>
    <property type="molecule type" value="mRNA"/>
</dbReference>
<sequence length="337" mass="36924">MSKKLTFLYLSEPDVIKTGLTLTETIELCTESLKQHGLKEVENPPKPGVHPKEDSFINAMPGWLKQKGVCGIKWVSGFPENVKQRLPSIVGVIILNSTETGFPTAVMDGTYITAIRTAAVSGVSAKYLARKDSEVLAVIGTGVQGKYNTLCLTTVLPSIKKVKIFDTWAPSLQTFQDQIRPLLPNVEFETASSMEEAIRDSDVIVGATAKLTETVYSDEWVKPGALVLPIQVGGWDPDVLSKFDKVVADDWAQLKAQQDFSRYTSNFDTPYAELGEIVMGKKPGRENDQEKIINFNKGLAVHDMICGGRVLEKAKKQGLGVELELMDLGSPIPMPPV</sequence>
<evidence type="ECO:0000256" key="16">
    <source>
        <dbReference type="ARBA" id="ARBA00093598"/>
    </source>
</evidence>
<evidence type="ECO:0000256" key="15">
    <source>
        <dbReference type="ARBA" id="ARBA00093567"/>
    </source>
</evidence>
<dbReference type="BRENDA" id="1.5.1.23">
    <property type="organism ID" value="7896"/>
</dbReference>
<dbReference type="EC" id="1.5.1.25" evidence="2"/>
<evidence type="ECO:0000256" key="1">
    <source>
        <dbReference type="ARBA" id="ARBA00008903"/>
    </source>
</evidence>
<evidence type="ECO:0000256" key="2">
    <source>
        <dbReference type="ARBA" id="ARBA00012883"/>
    </source>
</evidence>
<dbReference type="Gene3D" id="3.30.1780.10">
    <property type="entry name" value="ornithine cyclodeaminase, domain 1"/>
    <property type="match status" value="1"/>
</dbReference>